<dbReference type="PROSITE" id="PS00943">
    <property type="entry name" value="UBIA"/>
    <property type="match status" value="1"/>
</dbReference>
<evidence type="ECO:0000256" key="5">
    <source>
        <dbReference type="ARBA" id="ARBA00022519"/>
    </source>
</evidence>
<evidence type="ECO:0000313" key="15">
    <source>
        <dbReference type="Proteomes" id="UP000007437"/>
    </source>
</evidence>
<dbReference type="UniPathway" id="UPA00232"/>
<keyword evidence="8 12" id="KW-0812">Transmembrane</keyword>
<feature type="transmembrane region" description="Helical" evidence="12">
    <location>
        <begin position="175"/>
        <end position="197"/>
    </location>
</feature>
<protein>
    <recommendedName>
        <fullName evidence="12 13">4-hydroxybenzoate octaprenyltransferase</fullName>
        <ecNumber evidence="12 13">2.5.1.39</ecNumber>
    </recommendedName>
    <alternativeName>
        <fullName evidence="12">4-HB polyprenyltransferase</fullName>
    </alternativeName>
</protein>
<evidence type="ECO:0000256" key="12">
    <source>
        <dbReference type="HAMAP-Rule" id="MF_01635"/>
    </source>
</evidence>
<comment type="function">
    <text evidence="12">Catalyzes the prenylation of para-hydroxybenzoate (PHB) with an all-trans polyprenyl group. Mediates the second step in the final reaction sequence of ubiquinone-8 (UQ-8) biosynthesis, which is the condensation of the polyisoprenoid side chain with PHB, generating the first membrane-bound Q intermediate 3-octaprenyl-4-hydroxybenzoate.</text>
</comment>
<keyword evidence="7 12" id="KW-0831">Ubiquinone biosynthesis</keyword>
<dbReference type="eggNOG" id="COG0382">
    <property type="taxonomic scope" value="Bacteria"/>
</dbReference>
<dbReference type="CDD" id="cd13959">
    <property type="entry name" value="PT_UbiA_COQ2"/>
    <property type="match status" value="1"/>
</dbReference>
<dbReference type="Pfam" id="PF01040">
    <property type="entry name" value="UbiA"/>
    <property type="match status" value="1"/>
</dbReference>
<evidence type="ECO:0000256" key="11">
    <source>
        <dbReference type="ARBA" id="ARBA00023136"/>
    </source>
</evidence>
<dbReference type="GO" id="GO:0005886">
    <property type="term" value="C:plasma membrane"/>
    <property type="evidence" value="ECO:0007669"/>
    <property type="project" value="UniProtKB-SubCell"/>
</dbReference>
<dbReference type="PANTHER" id="PTHR11048:SF28">
    <property type="entry name" value="4-HYDROXYBENZOATE POLYPRENYLTRANSFERASE, MITOCHONDRIAL"/>
    <property type="match status" value="1"/>
</dbReference>
<feature type="transmembrane region" description="Helical" evidence="12">
    <location>
        <begin position="276"/>
        <end position="296"/>
    </location>
</feature>
<evidence type="ECO:0000313" key="14">
    <source>
        <dbReference type="EMBL" id="CBW73948.1"/>
    </source>
</evidence>
<name>E5AM71_MYCRK</name>
<dbReference type="EMBL" id="FR687359">
    <property type="protein sequence ID" value="CBW73948.1"/>
    <property type="molecule type" value="Genomic_DNA"/>
</dbReference>
<evidence type="ECO:0000256" key="8">
    <source>
        <dbReference type="ARBA" id="ARBA00022692"/>
    </source>
</evidence>
<keyword evidence="4 12" id="KW-1003">Cell membrane</keyword>
<dbReference type="Gene3D" id="1.20.120.1780">
    <property type="entry name" value="UbiA prenyltransferase"/>
    <property type="match status" value="1"/>
</dbReference>
<keyword evidence="6 12" id="KW-0808">Transferase</keyword>
<organism evidence="14 15">
    <name type="scientific">Mycetohabitans rhizoxinica (strain DSM 19002 / CIP 109453 / HKI 454)</name>
    <name type="common">Paraburkholderia rhizoxinica</name>
    <dbReference type="NCBI Taxonomy" id="882378"/>
    <lineage>
        <taxon>Bacteria</taxon>
        <taxon>Pseudomonadati</taxon>
        <taxon>Pseudomonadota</taxon>
        <taxon>Betaproteobacteria</taxon>
        <taxon>Burkholderiales</taxon>
        <taxon>Burkholderiaceae</taxon>
        <taxon>Mycetohabitans</taxon>
    </lineage>
</organism>
<dbReference type="OrthoDB" id="9782418at2"/>
<feature type="transmembrane region" description="Helical" evidence="12">
    <location>
        <begin position="30"/>
        <end position="47"/>
    </location>
</feature>
<comment type="catalytic activity">
    <reaction evidence="12">
        <text>all-trans-octaprenyl diphosphate + 4-hydroxybenzoate = 4-hydroxy-3-(all-trans-octaprenyl)benzoate + diphosphate</text>
        <dbReference type="Rhea" id="RHEA:27782"/>
        <dbReference type="ChEBI" id="CHEBI:1617"/>
        <dbReference type="ChEBI" id="CHEBI:17879"/>
        <dbReference type="ChEBI" id="CHEBI:33019"/>
        <dbReference type="ChEBI" id="CHEBI:57711"/>
        <dbReference type="EC" id="2.5.1.39"/>
    </reaction>
</comment>
<feature type="transmembrane region" description="Helical" evidence="12">
    <location>
        <begin position="217"/>
        <end position="238"/>
    </location>
</feature>
<reference evidence="14 15" key="1">
    <citation type="journal article" date="2011" name="J. Bacteriol.">
        <title>Complete genome sequence of Burkholderia rhizoxinica, an endosymbiont of Rhizopus microsporus.</title>
        <authorList>
            <person name="Lackner G."/>
            <person name="Moebius N."/>
            <person name="Partida-Martinez L."/>
            <person name="Hertweck C."/>
        </authorList>
    </citation>
    <scope>NUCLEOTIDE SEQUENCE [LARGE SCALE GENOMIC DNA]</scope>
    <source>
        <strain evidence="15">DSM 19002 / CIP 109453 / HKI 454</strain>
    </source>
</reference>
<dbReference type="Proteomes" id="UP000007437">
    <property type="component" value="Chromosome"/>
</dbReference>
<comment type="pathway">
    <text evidence="12">Cofactor biosynthesis; ubiquinone biosynthesis.</text>
</comment>
<dbReference type="KEGG" id="brh:RBRH_01663"/>
<gene>
    <name evidence="12" type="primary">ubiA</name>
    <name evidence="14" type="ordered locus">RBRH_01663</name>
</gene>
<keyword evidence="11 12" id="KW-0472">Membrane</keyword>
<evidence type="ECO:0000256" key="7">
    <source>
        <dbReference type="ARBA" id="ARBA00022688"/>
    </source>
</evidence>
<dbReference type="FunFam" id="1.20.120.1780:FF:000001">
    <property type="entry name" value="4-hydroxybenzoate octaprenyltransferase"/>
    <property type="match status" value="1"/>
</dbReference>
<comment type="cofactor">
    <cofactor evidence="1 12">
        <name>Mg(2+)</name>
        <dbReference type="ChEBI" id="CHEBI:18420"/>
    </cofactor>
</comment>
<evidence type="ECO:0000256" key="6">
    <source>
        <dbReference type="ARBA" id="ARBA00022679"/>
    </source>
</evidence>
<evidence type="ECO:0000256" key="10">
    <source>
        <dbReference type="ARBA" id="ARBA00022989"/>
    </source>
</evidence>
<dbReference type="EC" id="2.5.1.39" evidence="12 13"/>
<keyword evidence="5 12" id="KW-0997">Cell inner membrane</keyword>
<feature type="transmembrane region" description="Helical" evidence="12">
    <location>
        <begin position="151"/>
        <end position="169"/>
    </location>
</feature>
<keyword evidence="9 12" id="KW-0460">Magnesium</keyword>
<dbReference type="HAMAP" id="MF_01635">
    <property type="entry name" value="UbiA"/>
    <property type="match status" value="1"/>
</dbReference>
<dbReference type="NCBIfam" id="TIGR01474">
    <property type="entry name" value="ubiA_proteo"/>
    <property type="match status" value="1"/>
</dbReference>
<dbReference type="InterPro" id="IPR030470">
    <property type="entry name" value="UbiA_prenylTrfase_CS"/>
</dbReference>
<dbReference type="PANTHER" id="PTHR11048">
    <property type="entry name" value="PRENYLTRANSFERASES"/>
    <property type="match status" value="1"/>
</dbReference>
<evidence type="ECO:0000256" key="3">
    <source>
        <dbReference type="ARBA" id="ARBA00005985"/>
    </source>
</evidence>
<evidence type="ECO:0000256" key="13">
    <source>
        <dbReference type="NCBIfam" id="TIGR01474"/>
    </source>
</evidence>
<proteinExistence type="inferred from homology"/>
<dbReference type="FunFam" id="1.10.357.140:FF:000002">
    <property type="entry name" value="4-hydroxybenzoate octaprenyltransferase"/>
    <property type="match status" value="1"/>
</dbReference>
<dbReference type="HOGENOM" id="CLU_034879_1_0_4"/>
<evidence type="ECO:0000256" key="4">
    <source>
        <dbReference type="ARBA" id="ARBA00022475"/>
    </source>
</evidence>
<keyword evidence="10 12" id="KW-1133">Transmembrane helix</keyword>
<dbReference type="AlphaFoldDB" id="E5AM71"/>
<comment type="similarity">
    <text evidence="3 12">Belongs to the UbiA prenyltransferase family.</text>
</comment>
<feature type="transmembrane region" description="Helical" evidence="12">
    <location>
        <begin position="98"/>
        <end position="118"/>
    </location>
</feature>
<dbReference type="InterPro" id="IPR039653">
    <property type="entry name" value="Prenyltransferase"/>
</dbReference>
<evidence type="ECO:0000256" key="1">
    <source>
        <dbReference type="ARBA" id="ARBA00001946"/>
    </source>
</evidence>
<dbReference type="InterPro" id="IPR044878">
    <property type="entry name" value="UbiA_sf"/>
</dbReference>
<dbReference type="GO" id="GO:0008412">
    <property type="term" value="F:4-hydroxybenzoate polyprenyltransferase activity"/>
    <property type="evidence" value="ECO:0007669"/>
    <property type="project" value="UniProtKB-UniRule"/>
</dbReference>
<sequence>MTFRSECCMMSALTLRLPLYFRLLRLHKPIGSVLLLWPTLNALWIAADGHPPAHIVAIFAIGTVLMRSAGCAINDYADRDFDKHVKRTQDRPLTSGQIAPWKALAVAAALALVSFLLILPLNALTKWLSVAALFVAGTYPFMKRFFAIPQAYLGIAFGFGIPMGFAAIQDQVPPLAWLMLLANVFWSVAYDTAYAMVDRDDDIKIGIRTSALTFGRFDVLAVMLCYAAMLGIYAWIGYALHGSVAYWAGWAGALGCAVYHYTLIRDRDRMRCFAAFMHNNWLGGILFAGIAVHYASMGL</sequence>
<feature type="transmembrane region" description="Helical" evidence="12">
    <location>
        <begin position="244"/>
        <end position="264"/>
    </location>
</feature>
<dbReference type="STRING" id="882378.RBRH_01663"/>
<evidence type="ECO:0000256" key="2">
    <source>
        <dbReference type="ARBA" id="ARBA00004141"/>
    </source>
</evidence>
<dbReference type="Gene3D" id="1.10.357.140">
    <property type="entry name" value="UbiA prenyltransferase"/>
    <property type="match status" value="1"/>
</dbReference>
<accession>E5AM71</accession>
<dbReference type="InterPro" id="IPR000537">
    <property type="entry name" value="UbiA_prenyltransferase"/>
</dbReference>
<evidence type="ECO:0000256" key="9">
    <source>
        <dbReference type="ARBA" id="ARBA00022842"/>
    </source>
</evidence>
<dbReference type="GO" id="GO:0006744">
    <property type="term" value="P:ubiquinone biosynthetic process"/>
    <property type="evidence" value="ECO:0007669"/>
    <property type="project" value="UniProtKB-UniRule"/>
</dbReference>
<dbReference type="InterPro" id="IPR006370">
    <property type="entry name" value="HB_polyprenyltransferase-like"/>
</dbReference>
<comment type="subcellular location">
    <subcellularLocation>
        <location evidence="12">Cell inner membrane</location>
        <topology evidence="12">Multi-pass membrane protein</topology>
    </subcellularLocation>
    <subcellularLocation>
        <location evidence="2">Membrane</location>
        <topology evidence="2">Multi-pass membrane protein</topology>
    </subcellularLocation>
</comment>